<dbReference type="RefSeq" id="WP_092606293.1">
    <property type="nucleotide sequence ID" value="NZ_FMYF01000002.1"/>
</dbReference>
<evidence type="ECO:0000313" key="1">
    <source>
        <dbReference type="EMBL" id="SDB80356.1"/>
    </source>
</evidence>
<organism evidence="1 2">
    <name type="scientific">Raineyella antarctica</name>
    <dbReference type="NCBI Taxonomy" id="1577474"/>
    <lineage>
        <taxon>Bacteria</taxon>
        <taxon>Bacillati</taxon>
        <taxon>Actinomycetota</taxon>
        <taxon>Actinomycetes</taxon>
        <taxon>Propionibacteriales</taxon>
        <taxon>Propionibacteriaceae</taxon>
        <taxon>Raineyella</taxon>
    </lineage>
</organism>
<dbReference type="SUPFAM" id="SSF75169">
    <property type="entry name" value="DsrEFH-like"/>
    <property type="match status" value="1"/>
</dbReference>
<dbReference type="PANTHER" id="PTHR34655">
    <property type="entry name" value="CONSERVED WITHIN P. AEROPHILUM"/>
    <property type="match status" value="1"/>
</dbReference>
<accession>A0A1G6GGP8</accession>
<dbReference type="AlphaFoldDB" id="A0A1G6GGP8"/>
<dbReference type="OrthoDB" id="9802028at2"/>
<dbReference type="Gene3D" id="3.40.1260.10">
    <property type="entry name" value="DsrEFH-like"/>
    <property type="match status" value="1"/>
</dbReference>
<dbReference type="Proteomes" id="UP000199086">
    <property type="component" value="Unassembled WGS sequence"/>
</dbReference>
<name>A0A1G6GGP8_9ACTN</name>
<proteinExistence type="predicted"/>
<sequence length="211" mass="22580">MTSTTAVDIPAGFIMPNFGPRSGATTTTTTATGEVVAGGAPAYAGPRKIAFICSKGNLDMAYPALIMGNAALSEGAEVHIFFTFWGLDILNTKLNHKLRYTMTGNTAMHMPELGKIRAGAEHHSLPQQLGGLPGMTTLATRQMKQMMEAEDIPEIPEFLDMMAAAGAHFYACKLTFDMYKMIEADLHPACEGVISASDFIVISEGAQVIFV</sequence>
<dbReference type="STRING" id="1577474.GA0111570_102146"/>
<dbReference type="InterPro" id="IPR027396">
    <property type="entry name" value="DsrEFH-like"/>
</dbReference>
<reference evidence="1 2" key="1">
    <citation type="submission" date="2016-06" db="EMBL/GenBank/DDBJ databases">
        <authorList>
            <person name="Olsen C.W."/>
            <person name="Carey S."/>
            <person name="Hinshaw L."/>
            <person name="Karasin A.I."/>
        </authorList>
    </citation>
    <scope>NUCLEOTIDE SEQUENCE [LARGE SCALE GENOMIC DNA]</scope>
    <source>
        <strain evidence="1 2">LZ-22</strain>
    </source>
</reference>
<gene>
    <name evidence="1" type="ORF">GA0111570_102146</name>
</gene>
<evidence type="ECO:0000313" key="2">
    <source>
        <dbReference type="Proteomes" id="UP000199086"/>
    </source>
</evidence>
<dbReference type="Pfam" id="PF13686">
    <property type="entry name" value="DrsE_2"/>
    <property type="match status" value="1"/>
</dbReference>
<dbReference type="InterPro" id="IPR032836">
    <property type="entry name" value="DsrE2-like"/>
</dbReference>
<protein>
    <submittedName>
        <fullName evidence="1">Peroxiredoxin family protein</fullName>
    </submittedName>
</protein>
<keyword evidence="2" id="KW-1185">Reference proteome</keyword>
<dbReference type="EMBL" id="FMYF01000002">
    <property type="protein sequence ID" value="SDB80356.1"/>
    <property type="molecule type" value="Genomic_DNA"/>
</dbReference>
<dbReference type="PANTHER" id="PTHR34655:SF2">
    <property type="entry name" value="PEROXIREDOXIN FAMILY PROTEIN"/>
    <property type="match status" value="1"/>
</dbReference>